<organism evidence="1 2">
    <name type="scientific">Plakobranchus ocellatus</name>
    <dbReference type="NCBI Taxonomy" id="259542"/>
    <lineage>
        <taxon>Eukaryota</taxon>
        <taxon>Metazoa</taxon>
        <taxon>Spiralia</taxon>
        <taxon>Lophotrochozoa</taxon>
        <taxon>Mollusca</taxon>
        <taxon>Gastropoda</taxon>
        <taxon>Heterobranchia</taxon>
        <taxon>Euthyneura</taxon>
        <taxon>Panpulmonata</taxon>
        <taxon>Sacoglossa</taxon>
        <taxon>Placobranchoidea</taxon>
        <taxon>Plakobranchidae</taxon>
        <taxon>Plakobranchus</taxon>
    </lineage>
</organism>
<accession>A0AAV3ZBS7</accession>
<dbReference type="EMBL" id="BLXT01002135">
    <property type="protein sequence ID" value="GFN91418.1"/>
    <property type="molecule type" value="Genomic_DNA"/>
</dbReference>
<dbReference type="Proteomes" id="UP000735302">
    <property type="component" value="Unassembled WGS sequence"/>
</dbReference>
<protein>
    <submittedName>
        <fullName evidence="1">Uncharacterized protein</fullName>
    </submittedName>
</protein>
<gene>
    <name evidence="1" type="ORF">PoB_001792400</name>
</gene>
<evidence type="ECO:0000313" key="2">
    <source>
        <dbReference type="Proteomes" id="UP000735302"/>
    </source>
</evidence>
<comment type="caution">
    <text evidence="1">The sequence shown here is derived from an EMBL/GenBank/DDBJ whole genome shotgun (WGS) entry which is preliminary data.</text>
</comment>
<name>A0AAV3ZBS7_9GAST</name>
<reference evidence="1 2" key="1">
    <citation type="journal article" date="2021" name="Elife">
        <title>Chloroplast acquisition without the gene transfer in kleptoplastic sea slugs, Plakobranchus ocellatus.</title>
        <authorList>
            <person name="Maeda T."/>
            <person name="Takahashi S."/>
            <person name="Yoshida T."/>
            <person name="Shimamura S."/>
            <person name="Takaki Y."/>
            <person name="Nagai Y."/>
            <person name="Toyoda A."/>
            <person name="Suzuki Y."/>
            <person name="Arimoto A."/>
            <person name="Ishii H."/>
            <person name="Satoh N."/>
            <person name="Nishiyama T."/>
            <person name="Hasebe M."/>
            <person name="Maruyama T."/>
            <person name="Minagawa J."/>
            <person name="Obokata J."/>
            <person name="Shigenobu S."/>
        </authorList>
    </citation>
    <scope>NUCLEOTIDE SEQUENCE [LARGE SCALE GENOMIC DNA]</scope>
</reference>
<sequence length="271" mass="32199">MVNSRDTGLTENHSRLPRQTITANYKVTSPNTYYLTTLNFACCSCLKTSSTSPHVVLPGLYLVGTNKTLYCRIYSLKADQLVTINSTVPFHQRYPQRSNYRLTQDLSSVRRRIHNHRHIKILRASLYFHAPNEDIAHSVRNSQRLHFTTLIRRPYVDNCLLSQQRRVVDRYQQTALTSKMTLPDKSLRRTEIPSFFYISQWGLVHHNWYRYPSRQPKHAILYCTEDVVRYLQSGTCTRCRISCCAYSRRCRYHSYTRFLRFRLEYVQWRAI</sequence>
<evidence type="ECO:0000313" key="1">
    <source>
        <dbReference type="EMBL" id="GFN91418.1"/>
    </source>
</evidence>
<proteinExistence type="predicted"/>
<dbReference type="AlphaFoldDB" id="A0AAV3ZBS7"/>
<keyword evidence="2" id="KW-1185">Reference proteome</keyword>